<dbReference type="InterPro" id="IPR036412">
    <property type="entry name" value="HAD-like_sf"/>
</dbReference>
<organism evidence="1 2">
    <name type="scientific">Vanilla planifolia</name>
    <name type="common">Vanilla</name>
    <dbReference type="NCBI Taxonomy" id="51239"/>
    <lineage>
        <taxon>Eukaryota</taxon>
        <taxon>Viridiplantae</taxon>
        <taxon>Streptophyta</taxon>
        <taxon>Embryophyta</taxon>
        <taxon>Tracheophyta</taxon>
        <taxon>Spermatophyta</taxon>
        <taxon>Magnoliopsida</taxon>
        <taxon>Liliopsida</taxon>
        <taxon>Asparagales</taxon>
        <taxon>Orchidaceae</taxon>
        <taxon>Vanilloideae</taxon>
        <taxon>Vanilleae</taxon>
        <taxon>Vanilla</taxon>
    </lineage>
</organism>
<dbReference type="OrthoDB" id="59415at2759"/>
<dbReference type="NCBIfam" id="TIGR01993">
    <property type="entry name" value="Pyr-5-nucltdase"/>
    <property type="match status" value="1"/>
</dbReference>
<dbReference type="PANTHER" id="PTHR12725:SF81">
    <property type="entry name" value="OS03G0701200 PROTEIN"/>
    <property type="match status" value="1"/>
</dbReference>
<reference evidence="1 2" key="1">
    <citation type="journal article" date="2020" name="Nat. Food">
        <title>A phased Vanilla planifolia genome enables genetic improvement of flavour and production.</title>
        <authorList>
            <person name="Hasing T."/>
            <person name="Tang H."/>
            <person name="Brym M."/>
            <person name="Khazi F."/>
            <person name="Huang T."/>
            <person name="Chambers A.H."/>
        </authorList>
    </citation>
    <scope>NUCLEOTIDE SEQUENCE [LARGE SCALE GENOMIC DNA]</scope>
    <source>
        <tissue evidence="1">Leaf</tissue>
    </source>
</reference>
<accession>A0A835UIF0</accession>
<dbReference type="SFLD" id="SFLDG01132">
    <property type="entry name" value="C1.5.3:_5'-Nucleotidase_Like"/>
    <property type="match status" value="1"/>
</dbReference>
<gene>
    <name evidence="1" type="ORF">HPP92_020373</name>
</gene>
<evidence type="ECO:0000313" key="2">
    <source>
        <dbReference type="Proteomes" id="UP000636800"/>
    </source>
</evidence>
<keyword evidence="2" id="KW-1185">Reference proteome</keyword>
<protein>
    <submittedName>
        <fullName evidence="1">Uncharacterized protein</fullName>
    </submittedName>
</protein>
<dbReference type="InterPro" id="IPR010237">
    <property type="entry name" value="Pyr-5-nucltdase"/>
</dbReference>
<name>A0A835UIF0_VANPL</name>
<dbReference type="Pfam" id="PF00702">
    <property type="entry name" value="Hydrolase"/>
    <property type="match status" value="1"/>
</dbReference>
<comment type="caution">
    <text evidence="1">The sequence shown here is derived from an EMBL/GenBank/DDBJ whole genome shotgun (WGS) entry which is preliminary data.</text>
</comment>
<dbReference type="SUPFAM" id="SSF56784">
    <property type="entry name" value="HAD-like"/>
    <property type="match status" value="1"/>
</dbReference>
<dbReference type="Proteomes" id="UP000636800">
    <property type="component" value="Chromosome 10"/>
</dbReference>
<dbReference type="AlphaFoldDB" id="A0A835UIF0"/>
<dbReference type="EMBL" id="JADCNL010000010">
    <property type="protein sequence ID" value="KAG0464304.1"/>
    <property type="molecule type" value="Genomic_DNA"/>
</dbReference>
<evidence type="ECO:0000313" key="1">
    <source>
        <dbReference type="EMBL" id="KAG0464304.1"/>
    </source>
</evidence>
<proteinExistence type="predicted"/>
<dbReference type="Gene3D" id="3.40.50.1000">
    <property type="entry name" value="HAD superfamily/HAD-like"/>
    <property type="match status" value="1"/>
</dbReference>
<dbReference type="Gene3D" id="1.10.150.450">
    <property type="match status" value="1"/>
</dbReference>
<dbReference type="PANTHER" id="PTHR12725">
    <property type="entry name" value="HALOACID DEHALOGENASE-LIKE HYDROLASE"/>
    <property type="match status" value="1"/>
</dbReference>
<sequence length="325" mass="36592">MRLITIEFLCFDLTFFCNRLRIALNVHDFINSKAPPFPDSPTPPILTSPLLLQFFFLAMDALRRNNSPFDCLLFDLDDTLYPSSIGISQECKKNIDEFLRMKCGLWQEEASSLRVELFKTHGSSLAGLMALGYDVHPDAYHSLVHGLLPYERIAPDPKLRELLLSITQPKILFTNSDRKHASRVLQRLGIEEECFHRIICFETMNPELFELRPNSTPLQTPPVVILKPFPAAFNAAISIAGFHPHRMLFLDDSESNISTAKSAGLCTAVVGRRTRMKEADYALETISGLRRAIPEIWCDEGGELTGLAVRNELDAIRTTTALVEA</sequence>
<dbReference type="SFLD" id="SFLDG01129">
    <property type="entry name" value="C1.5:_HAD__Beta-PGM__Phosphata"/>
    <property type="match status" value="1"/>
</dbReference>
<dbReference type="InterPro" id="IPR023214">
    <property type="entry name" value="HAD_sf"/>
</dbReference>
<dbReference type="SFLD" id="SFLDS00003">
    <property type="entry name" value="Haloacid_Dehalogenase"/>
    <property type="match status" value="1"/>
</dbReference>